<sequence length="529" mass="60659">MNLWPTVLFLGCAVPRIDSANILVVLPWPWYSHTNNYMPIFRGLAARGHNVTMFSPFPQKPPLPNLTDIVFPSLKEELFKALPEDFIADNRVWFRLFGLFITGINWMKITLNHDIMKALIADTSSKFDLVIVETGFLQEPFVAFGHKYNAPVINLASRFLLPLSAHLSGNQLPISYVPMQVFSFSDHMSFTERAVNMLQYYWEVVVGHLFYLRAQESLMKTHFKYPGSENMPTLADMLRNTSLTLMEYNTIAVGYPTPFLKNIVEFGGLSIPKETKKLPDDLQEFMDNAKDGVIYFSFGSYIELSMKSERLQRSLISVLGGLKQKVLMKLEATNPFINSTKPNILVRQWFPQPSILAHPNCKLFITHSGLHGSMEGIYHKVPMLSIPLYVDQKMNAKMLESAGVGYTIQPEDVTEETLQIAINKLLNNQSYKENINRKSAIMKDTPIDPLDNALYWIEYVIRHRGAPHLRPAVLDLHWYQYLMLDVIALYLLILVIIIYVIKTVLTLLWRCLRCTIFRGKGSNLKSKRD</sequence>
<organism evidence="13">
    <name type="scientific">Rhodnius prolixus</name>
    <name type="common">Triatomid bug</name>
    <dbReference type="NCBI Taxonomy" id="13249"/>
    <lineage>
        <taxon>Eukaryota</taxon>
        <taxon>Metazoa</taxon>
        <taxon>Ecdysozoa</taxon>
        <taxon>Arthropoda</taxon>
        <taxon>Hexapoda</taxon>
        <taxon>Insecta</taxon>
        <taxon>Pterygota</taxon>
        <taxon>Neoptera</taxon>
        <taxon>Paraneoptera</taxon>
        <taxon>Hemiptera</taxon>
        <taxon>Heteroptera</taxon>
        <taxon>Panheteroptera</taxon>
        <taxon>Cimicomorpha</taxon>
        <taxon>Reduviidae</taxon>
        <taxon>Triatominae</taxon>
        <taxon>Rhodnius</taxon>
    </lineage>
</organism>
<dbReference type="EMBL" id="GAHY01001962">
    <property type="protein sequence ID" value="JAA75548.1"/>
    <property type="molecule type" value="mRNA"/>
</dbReference>
<keyword evidence="6" id="KW-0256">Endoplasmic reticulum</keyword>
<keyword evidence="12" id="KW-0732">Signal</keyword>
<dbReference type="PROSITE" id="PS00375">
    <property type="entry name" value="UDPGT"/>
    <property type="match status" value="1"/>
</dbReference>
<keyword evidence="7 12" id="KW-1133">Transmembrane helix</keyword>
<comment type="catalytic activity">
    <reaction evidence="12">
        <text>glucuronate acceptor + UDP-alpha-D-glucuronate = acceptor beta-D-glucuronoside + UDP + H(+)</text>
        <dbReference type="Rhea" id="RHEA:21032"/>
        <dbReference type="ChEBI" id="CHEBI:15378"/>
        <dbReference type="ChEBI" id="CHEBI:58052"/>
        <dbReference type="ChEBI" id="CHEBI:58223"/>
        <dbReference type="ChEBI" id="CHEBI:132367"/>
        <dbReference type="ChEBI" id="CHEBI:132368"/>
        <dbReference type="EC" id="2.4.1.17"/>
    </reaction>
</comment>
<name>R4G7X5_RHOPR</name>
<dbReference type="GO" id="GO:0015020">
    <property type="term" value="F:glucuronosyltransferase activity"/>
    <property type="evidence" value="ECO:0007669"/>
    <property type="project" value="UniProtKB-EC"/>
</dbReference>
<evidence type="ECO:0000256" key="2">
    <source>
        <dbReference type="ARBA" id="ARBA00009995"/>
    </source>
</evidence>
<keyword evidence="3 11" id="KW-0328">Glycosyltransferase</keyword>
<evidence type="ECO:0000256" key="1">
    <source>
        <dbReference type="ARBA" id="ARBA00004240"/>
    </source>
</evidence>
<dbReference type="PANTHER" id="PTHR48043">
    <property type="entry name" value="EG:EG0003.4 PROTEIN-RELATED"/>
    <property type="match status" value="1"/>
</dbReference>
<dbReference type="GO" id="GO:0005783">
    <property type="term" value="C:endoplasmic reticulum"/>
    <property type="evidence" value="ECO:0007669"/>
    <property type="project" value="UniProtKB-SubCell"/>
</dbReference>
<comment type="subcellular location">
    <subcellularLocation>
        <location evidence="10">Endomembrane system</location>
        <topology evidence="10">Single-pass type I membrane protein</topology>
    </subcellularLocation>
    <subcellularLocation>
        <location evidence="1">Endoplasmic reticulum</location>
    </subcellularLocation>
    <subcellularLocation>
        <location evidence="12">Membrane</location>
        <topology evidence="12">Single-pass membrane protein</topology>
    </subcellularLocation>
</comment>
<dbReference type="SUPFAM" id="SSF53756">
    <property type="entry name" value="UDP-Glycosyltransferase/glycogen phosphorylase"/>
    <property type="match status" value="1"/>
</dbReference>
<dbReference type="InterPro" id="IPR002213">
    <property type="entry name" value="UDP_glucos_trans"/>
</dbReference>
<evidence type="ECO:0000256" key="7">
    <source>
        <dbReference type="ARBA" id="ARBA00022989"/>
    </source>
</evidence>
<evidence type="ECO:0000256" key="4">
    <source>
        <dbReference type="ARBA" id="ARBA00022679"/>
    </source>
</evidence>
<evidence type="ECO:0000256" key="9">
    <source>
        <dbReference type="ARBA" id="ARBA00023180"/>
    </source>
</evidence>
<keyword evidence="4 11" id="KW-0808">Transferase</keyword>
<evidence type="ECO:0000256" key="3">
    <source>
        <dbReference type="ARBA" id="ARBA00022676"/>
    </source>
</evidence>
<dbReference type="PANTHER" id="PTHR48043:SF159">
    <property type="entry name" value="EG:EG0003.4 PROTEIN-RELATED"/>
    <property type="match status" value="1"/>
</dbReference>
<protein>
    <recommendedName>
        <fullName evidence="12">UDP-glucuronosyltransferase</fullName>
        <ecNumber evidence="12">2.4.1.17</ecNumber>
    </recommendedName>
</protein>
<proteinExistence type="evidence at transcript level"/>
<evidence type="ECO:0000256" key="8">
    <source>
        <dbReference type="ARBA" id="ARBA00023136"/>
    </source>
</evidence>
<keyword evidence="8 12" id="KW-0472">Membrane</keyword>
<accession>R4G7X5</accession>
<dbReference type="GO" id="GO:0016020">
    <property type="term" value="C:membrane"/>
    <property type="evidence" value="ECO:0007669"/>
    <property type="project" value="UniProtKB-SubCell"/>
</dbReference>
<keyword evidence="5 12" id="KW-0812">Transmembrane</keyword>
<evidence type="ECO:0000256" key="10">
    <source>
        <dbReference type="ARBA" id="ARBA00046288"/>
    </source>
</evidence>
<dbReference type="FunFam" id="3.40.50.2000:FF:000050">
    <property type="entry name" value="UDP-glucuronosyltransferase"/>
    <property type="match status" value="1"/>
</dbReference>
<comment type="similarity">
    <text evidence="2 11">Belongs to the UDP-glycosyltransferase family.</text>
</comment>
<dbReference type="EC" id="2.4.1.17" evidence="12"/>
<evidence type="ECO:0000256" key="6">
    <source>
        <dbReference type="ARBA" id="ARBA00022824"/>
    </source>
</evidence>
<evidence type="ECO:0000256" key="12">
    <source>
        <dbReference type="RuleBase" id="RU362059"/>
    </source>
</evidence>
<feature type="transmembrane region" description="Helical" evidence="12">
    <location>
        <begin position="478"/>
        <end position="501"/>
    </location>
</feature>
<dbReference type="Gene3D" id="3.40.50.2000">
    <property type="entry name" value="Glycogen Phosphorylase B"/>
    <property type="match status" value="2"/>
</dbReference>
<dbReference type="VEuPathDB" id="VectorBase:RPRC015029"/>
<dbReference type="Pfam" id="PF00201">
    <property type="entry name" value="UDPGT"/>
    <property type="match status" value="1"/>
</dbReference>
<feature type="chain" id="PRO_5005145375" description="UDP-glucuronosyltransferase" evidence="12">
    <location>
        <begin position="20"/>
        <end position="529"/>
    </location>
</feature>
<evidence type="ECO:0000256" key="5">
    <source>
        <dbReference type="ARBA" id="ARBA00022692"/>
    </source>
</evidence>
<dbReference type="HOGENOM" id="CLU_012949_0_2_1"/>
<dbReference type="InterPro" id="IPR035595">
    <property type="entry name" value="UDP_glycos_trans_CS"/>
</dbReference>
<evidence type="ECO:0000256" key="11">
    <source>
        <dbReference type="RuleBase" id="RU003718"/>
    </source>
</evidence>
<dbReference type="AlphaFoldDB" id="R4G7X5"/>
<dbReference type="CDD" id="cd03784">
    <property type="entry name" value="GT1_Gtf-like"/>
    <property type="match status" value="1"/>
</dbReference>
<dbReference type="InterPro" id="IPR050271">
    <property type="entry name" value="UDP-glycosyltransferase"/>
</dbReference>
<reference evidence="13" key="1">
    <citation type="submission" date="2013-04" db="EMBL/GenBank/DDBJ databases">
        <title>An insight into the transcriptome of the digestive tract of the blood sucking bug, Rhodnius prolixus.</title>
        <authorList>
            <person name="Ribeiro J.M.C."/>
            <person name="Genta F.A."/>
            <person name="Sorgine M.H.F."/>
            <person name="Paiva-Silva G.O."/>
            <person name="Majerowicz D."/>
            <person name="Medeiros M."/>
            <person name="Koerich L."/>
            <person name="Terra W.R."/>
            <person name="Ferreira C."/>
            <person name="Pimentel A.C."/>
            <person name="Bisch P.M."/>
            <person name="Diniz M.M.P."/>
            <person name="Nascimento R."/>
            <person name="Salmon D."/>
            <person name="Silber A.M."/>
            <person name="Alves M."/>
            <person name="Oliveira M.F."/>
            <person name="Gondim K.C."/>
            <person name="Silva Neto M.A.C."/>
            <person name="Atella G.C."/>
            <person name="Araujo H."/>
            <person name="Dias F.S."/>
            <person name="Polycarpo C.R."/>
            <person name="Fampa P."/>
            <person name="Melo A.C."/>
            <person name="Tanaka A.S."/>
            <person name="Balczun C."/>
            <person name="Oliveira J.H.M."/>
            <person name="Goncalves R."/>
            <person name="Lazoski C."/>
            <person name="Pereira M.A."/>
            <person name="Rivera-Pomar R."/>
            <person name="Diambra L."/>
            <person name="Schaub G.A."/>
            <person name="Garcia E.S."/>
            <person name="Azambuja P."/>
            <person name="Braz G.R.C."/>
            <person name="Oliveira P.L."/>
        </authorList>
    </citation>
    <scope>NUCLEOTIDE SEQUENCE</scope>
</reference>
<evidence type="ECO:0000313" key="13">
    <source>
        <dbReference type="EMBL" id="JAA75548.1"/>
    </source>
</evidence>
<keyword evidence="9" id="KW-0325">Glycoprotein</keyword>
<feature type="signal peptide" evidence="12">
    <location>
        <begin position="1"/>
        <end position="19"/>
    </location>
</feature>